<evidence type="ECO:0000256" key="1">
    <source>
        <dbReference type="SAM" id="MobiDB-lite"/>
    </source>
</evidence>
<dbReference type="RefSeq" id="XP_005756261.1">
    <property type="nucleotide sequence ID" value="XM_005756204.1"/>
</dbReference>
<proteinExistence type="predicted"/>
<sequence length="60" mass="6663">MPRRTTFIRVTQQLNSVFGVHDLSKPAAPAKPASETPERRGRLGGREARSTCFASPRLRV</sequence>
<organism evidence="2 3">
    <name type="scientific">Emiliania huxleyi (strain CCMP1516)</name>
    <dbReference type="NCBI Taxonomy" id="280463"/>
    <lineage>
        <taxon>Eukaryota</taxon>
        <taxon>Haptista</taxon>
        <taxon>Haptophyta</taxon>
        <taxon>Prymnesiophyceae</taxon>
        <taxon>Isochrysidales</taxon>
        <taxon>Noelaerhabdaceae</taxon>
        <taxon>Emiliania</taxon>
    </lineage>
</organism>
<dbReference type="HOGENOM" id="CLU_2946495_0_0_1"/>
<protein>
    <submittedName>
        <fullName evidence="2">Uncharacterized protein</fullName>
    </submittedName>
</protein>
<evidence type="ECO:0000313" key="3">
    <source>
        <dbReference type="Proteomes" id="UP000013827"/>
    </source>
</evidence>
<dbReference type="KEGG" id="ehx:EMIHUDRAFT_259796"/>
<feature type="compositionally biased region" description="Basic and acidic residues" evidence="1">
    <location>
        <begin position="36"/>
        <end position="49"/>
    </location>
</feature>
<name>A0A0D3HXU7_EMIH1</name>
<reference evidence="2" key="2">
    <citation type="submission" date="2024-10" db="UniProtKB">
        <authorList>
            <consortium name="EnsemblProtists"/>
        </authorList>
    </citation>
    <scope>IDENTIFICATION</scope>
</reference>
<dbReference type="AlphaFoldDB" id="A0A0D3HXU7"/>
<accession>A0A0D3HXU7</accession>
<dbReference type="EnsemblProtists" id="EOD03832">
    <property type="protein sequence ID" value="EOD03832"/>
    <property type="gene ID" value="EMIHUDRAFT_259796"/>
</dbReference>
<dbReference type="PaxDb" id="2903-EOD03832"/>
<dbReference type="Proteomes" id="UP000013827">
    <property type="component" value="Unassembled WGS sequence"/>
</dbReference>
<feature type="region of interest" description="Disordered" evidence="1">
    <location>
        <begin position="23"/>
        <end position="60"/>
    </location>
</feature>
<evidence type="ECO:0000313" key="2">
    <source>
        <dbReference type="EnsemblProtists" id="EOD03832"/>
    </source>
</evidence>
<keyword evidence="3" id="KW-1185">Reference proteome</keyword>
<reference evidence="3" key="1">
    <citation type="journal article" date="2013" name="Nature">
        <title>Pan genome of the phytoplankton Emiliania underpins its global distribution.</title>
        <authorList>
            <person name="Read B.A."/>
            <person name="Kegel J."/>
            <person name="Klute M.J."/>
            <person name="Kuo A."/>
            <person name="Lefebvre S.C."/>
            <person name="Maumus F."/>
            <person name="Mayer C."/>
            <person name="Miller J."/>
            <person name="Monier A."/>
            <person name="Salamov A."/>
            <person name="Young J."/>
            <person name="Aguilar M."/>
            <person name="Claverie J.M."/>
            <person name="Frickenhaus S."/>
            <person name="Gonzalez K."/>
            <person name="Herman E.K."/>
            <person name="Lin Y.C."/>
            <person name="Napier J."/>
            <person name="Ogata H."/>
            <person name="Sarno A.F."/>
            <person name="Shmutz J."/>
            <person name="Schroeder D."/>
            <person name="de Vargas C."/>
            <person name="Verret F."/>
            <person name="von Dassow P."/>
            <person name="Valentin K."/>
            <person name="Van de Peer Y."/>
            <person name="Wheeler G."/>
            <person name="Dacks J.B."/>
            <person name="Delwiche C.F."/>
            <person name="Dyhrman S.T."/>
            <person name="Glockner G."/>
            <person name="John U."/>
            <person name="Richards T."/>
            <person name="Worden A.Z."/>
            <person name="Zhang X."/>
            <person name="Grigoriev I.V."/>
            <person name="Allen A.E."/>
            <person name="Bidle K."/>
            <person name="Borodovsky M."/>
            <person name="Bowler C."/>
            <person name="Brownlee C."/>
            <person name="Cock J.M."/>
            <person name="Elias M."/>
            <person name="Gladyshev V.N."/>
            <person name="Groth M."/>
            <person name="Guda C."/>
            <person name="Hadaegh A."/>
            <person name="Iglesias-Rodriguez M.D."/>
            <person name="Jenkins J."/>
            <person name="Jones B.M."/>
            <person name="Lawson T."/>
            <person name="Leese F."/>
            <person name="Lindquist E."/>
            <person name="Lobanov A."/>
            <person name="Lomsadze A."/>
            <person name="Malik S.B."/>
            <person name="Marsh M.E."/>
            <person name="Mackinder L."/>
            <person name="Mock T."/>
            <person name="Mueller-Roeber B."/>
            <person name="Pagarete A."/>
            <person name="Parker M."/>
            <person name="Probert I."/>
            <person name="Quesneville H."/>
            <person name="Raines C."/>
            <person name="Rensing S.A."/>
            <person name="Riano-Pachon D.M."/>
            <person name="Richier S."/>
            <person name="Rokitta S."/>
            <person name="Shiraiwa Y."/>
            <person name="Soanes D.M."/>
            <person name="van der Giezen M."/>
            <person name="Wahlund T.M."/>
            <person name="Williams B."/>
            <person name="Wilson W."/>
            <person name="Wolfe G."/>
            <person name="Wurch L.L."/>
        </authorList>
    </citation>
    <scope>NUCLEOTIDE SEQUENCE</scope>
</reference>
<dbReference type="GeneID" id="17249982"/>